<keyword evidence="2" id="KW-1185">Reference proteome</keyword>
<reference evidence="1" key="2">
    <citation type="submission" date="2023-01" db="EMBL/GenBank/DDBJ databases">
        <authorList>
            <person name="Sun Q."/>
            <person name="Evtushenko L."/>
        </authorList>
    </citation>
    <scope>NUCLEOTIDE SEQUENCE</scope>
    <source>
        <strain evidence="1">VKM Ac-1958</strain>
    </source>
</reference>
<comment type="caution">
    <text evidence="1">The sequence shown here is derived from an EMBL/GenBank/DDBJ whole genome shotgun (WGS) entry which is preliminary data.</text>
</comment>
<name>A0A9W6M937_9MICO</name>
<accession>A0A9W6M937</accession>
<evidence type="ECO:0000313" key="1">
    <source>
        <dbReference type="EMBL" id="GLK02450.1"/>
    </source>
</evidence>
<organism evidence="1 2">
    <name type="scientific">Microbacterium keratanolyticum</name>
    <dbReference type="NCBI Taxonomy" id="67574"/>
    <lineage>
        <taxon>Bacteria</taxon>
        <taxon>Bacillati</taxon>
        <taxon>Actinomycetota</taxon>
        <taxon>Actinomycetes</taxon>
        <taxon>Micrococcales</taxon>
        <taxon>Microbacteriaceae</taxon>
        <taxon>Microbacterium</taxon>
    </lineage>
</organism>
<dbReference type="Proteomes" id="UP001142325">
    <property type="component" value="Unassembled WGS sequence"/>
</dbReference>
<evidence type="ECO:0008006" key="3">
    <source>
        <dbReference type="Google" id="ProtNLM"/>
    </source>
</evidence>
<proteinExistence type="predicted"/>
<dbReference type="AlphaFoldDB" id="A0A9W6M937"/>
<evidence type="ECO:0000313" key="2">
    <source>
        <dbReference type="Proteomes" id="UP001142325"/>
    </source>
</evidence>
<dbReference type="EMBL" id="BSET01000002">
    <property type="protein sequence ID" value="GLK02450.1"/>
    <property type="molecule type" value="Genomic_DNA"/>
</dbReference>
<sequence length="203" mass="22463">MLFPQTGRVHPAFLLIPGERLSQAELSAARLDGDVVELGDAYTPTDLVESAVTRAHGISMHRHGHTGLAFVGPSAAWILGAGDQPPNHHHLQRAIPRRGRLTPTPRATLHDTLLPEGDQLLIGDVLVSTPGRTLWDLARWARRDTVCVIWARRLARLRPDSLDDALARLPRLKGQPGYRMAMDLLAQFSEERARPSVSPLRRT</sequence>
<reference evidence="1" key="1">
    <citation type="journal article" date="2014" name="Int. J. Syst. Evol. Microbiol.">
        <title>Complete genome sequence of Corynebacterium casei LMG S-19264T (=DSM 44701T), isolated from a smear-ripened cheese.</title>
        <authorList>
            <consortium name="US DOE Joint Genome Institute (JGI-PGF)"/>
            <person name="Walter F."/>
            <person name="Albersmeier A."/>
            <person name="Kalinowski J."/>
            <person name="Ruckert C."/>
        </authorList>
    </citation>
    <scope>NUCLEOTIDE SEQUENCE</scope>
    <source>
        <strain evidence="1">VKM Ac-1958</strain>
    </source>
</reference>
<gene>
    <name evidence="1" type="ORF">GCM10017596_21650</name>
</gene>
<protein>
    <recommendedName>
        <fullName evidence="3">AbiEi antitoxin C-terminal domain-containing protein</fullName>
    </recommendedName>
</protein>